<reference evidence="8" key="2">
    <citation type="submission" date="2018-02" db="EMBL/GenBank/DDBJ databases">
        <title>Putative ammonia transporter found in the gills of the euryhaline crab Carcinus maenas.</title>
        <authorList>
            <person name="Weihrauch D."/>
            <person name="Towle D.W."/>
        </authorList>
    </citation>
    <scope>NUCLEOTIDE SEQUENCE</scope>
    <source>
        <tissue evidence="8">Gill</tissue>
    </source>
</reference>
<feature type="transmembrane region" description="Helical" evidence="6">
    <location>
        <begin position="66"/>
        <end position="85"/>
    </location>
</feature>
<dbReference type="SUPFAM" id="SSF111352">
    <property type="entry name" value="Ammonium transporter"/>
    <property type="match status" value="1"/>
</dbReference>
<feature type="transmembrane region" description="Helical" evidence="6">
    <location>
        <begin position="303"/>
        <end position="324"/>
    </location>
</feature>
<dbReference type="Pfam" id="PF00909">
    <property type="entry name" value="Ammonium_transp"/>
    <property type="match status" value="1"/>
</dbReference>
<dbReference type="GO" id="GO:0008519">
    <property type="term" value="F:ammonium channel activity"/>
    <property type="evidence" value="ECO:0007669"/>
    <property type="project" value="InterPro"/>
</dbReference>
<dbReference type="InterPro" id="IPR024041">
    <property type="entry name" value="NH4_transpt_AmtB-like_dom"/>
</dbReference>
<evidence type="ECO:0000256" key="3">
    <source>
        <dbReference type="ARBA" id="ARBA00022692"/>
    </source>
</evidence>
<accession>Q95P70</accession>
<feature type="transmembrane region" description="Helical" evidence="6">
    <location>
        <begin position="278"/>
        <end position="297"/>
    </location>
</feature>
<feature type="transmembrane region" description="Helical" evidence="6">
    <location>
        <begin position="345"/>
        <end position="363"/>
    </location>
</feature>
<organism evidence="8">
    <name type="scientific">Carcinus maenas</name>
    <name type="common">Common shore crab</name>
    <name type="synonym">Green crab</name>
    <dbReference type="NCBI Taxonomy" id="6759"/>
    <lineage>
        <taxon>Eukaryota</taxon>
        <taxon>Metazoa</taxon>
        <taxon>Ecdysozoa</taxon>
        <taxon>Arthropoda</taxon>
        <taxon>Crustacea</taxon>
        <taxon>Multicrustacea</taxon>
        <taxon>Malacostraca</taxon>
        <taxon>Eumalacostraca</taxon>
        <taxon>Eucarida</taxon>
        <taxon>Decapoda</taxon>
        <taxon>Pleocyemata</taxon>
        <taxon>Brachyura</taxon>
        <taxon>Eubrachyura</taxon>
        <taxon>Portunoidea</taxon>
        <taxon>Carcinidae</taxon>
        <taxon>Carcinus</taxon>
    </lineage>
</organism>
<feature type="transmembrane region" description="Helical" evidence="6">
    <location>
        <begin position="215"/>
        <end position="233"/>
    </location>
</feature>
<dbReference type="Gene3D" id="1.10.3430.10">
    <property type="entry name" value="Ammonium transporter AmtB like domains"/>
    <property type="match status" value="1"/>
</dbReference>
<dbReference type="InterPro" id="IPR002229">
    <property type="entry name" value="RhesusRHD"/>
</dbReference>
<dbReference type="PRINTS" id="PR00342">
    <property type="entry name" value="RHESUSRHD"/>
</dbReference>
<feature type="transmembrane region" description="Helical" evidence="6">
    <location>
        <begin position="128"/>
        <end position="147"/>
    </location>
</feature>
<evidence type="ECO:0000256" key="5">
    <source>
        <dbReference type="ARBA" id="ARBA00023136"/>
    </source>
</evidence>
<evidence type="ECO:0000256" key="4">
    <source>
        <dbReference type="ARBA" id="ARBA00022989"/>
    </source>
</evidence>
<feature type="transmembrane region" description="Helical" evidence="6">
    <location>
        <begin position="409"/>
        <end position="434"/>
    </location>
</feature>
<feature type="transmembrane region" description="Helical" evidence="6">
    <location>
        <begin position="154"/>
        <end position="172"/>
    </location>
</feature>
<keyword evidence="3 6" id="KW-0812">Transmembrane</keyword>
<sequence>MKLSHGHGYLALGLQLVFFILFCIFVRYHPDANARHHPLVNGTKLEDKLDHYKSDDPWAHSRTYPMFQDVHVMIFIGFGFLMMFLKRYGLSAVGMNFLIAALCLQWAILVNGFFHLKEGLIMVDLNALLGADFTAATILISFGVMIGKTTPTQLILLSLMEVPLFAINEVIGRNYFGAIDMGDSMFVHAFGAYFGLAASLMIYRRDASTEKEGSSYQSDLFAMIGTVFLWLYWPSFNAGAAPGDDQHRGIINTYISLIACCVTTFALSSIVDKHKKFDMVHVQNSTLAGGVAIGTAADLMVHPWGAALVGMLASLVSVCGYAYLTPCIAKRLRIHDTCGVHNLHGMPGVLAGIIGAVAAALASEATYGLSLYEIFPARAPIEGSPELQRLREMLPGLEGGSGLTGSGQALYQLLALAVTLAIAIGGGLVTGFVLRLGPLSVLTTEELYEDEKWWIMESEEDEGHKGSVSIPMADNGAR</sequence>
<dbReference type="GO" id="GO:0097272">
    <property type="term" value="P:ammonium homeostasis"/>
    <property type="evidence" value="ECO:0007669"/>
    <property type="project" value="TreeGrafter"/>
</dbReference>
<dbReference type="EMBL" id="AF364404">
    <property type="protein sequence ID" value="AAK50057.2"/>
    <property type="molecule type" value="mRNA"/>
</dbReference>
<feature type="transmembrane region" description="Helical" evidence="6">
    <location>
        <begin position="184"/>
        <end position="203"/>
    </location>
</feature>
<feature type="transmembrane region" description="Helical" evidence="6">
    <location>
        <begin position="9"/>
        <end position="28"/>
    </location>
</feature>
<evidence type="ECO:0000259" key="7">
    <source>
        <dbReference type="Pfam" id="PF00909"/>
    </source>
</evidence>
<evidence type="ECO:0000256" key="6">
    <source>
        <dbReference type="SAM" id="Phobius"/>
    </source>
</evidence>
<protein>
    <submittedName>
        <fullName evidence="8">Rh-like protein</fullName>
    </submittedName>
</protein>
<comment type="similarity">
    <text evidence="2">Belongs to the ammonium transporter (TC 2.A.49) family. Rh subfamily.</text>
</comment>
<evidence type="ECO:0000256" key="1">
    <source>
        <dbReference type="ARBA" id="ARBA00004141"/>
    </source>
</evidence>
<dbReference type="PANTHER" id="PTHR11730:SF60">
    <property type="entry name" value="RH50, ISOFORM D"/>
    <property type="match status" value="1"/>
</dbReference>
<comment type="subcellular location">
    <subcellularLocation>
        <location evidence="1">Membrane</location>
        <topology evidence="1">Multi-pass membrane protein</topology>
    </subcellularLocation>
</comment>
<dbReference type="PANTHER" id="PTHR11730">
    <property type="entry name" value="AMMONIUM TRANSPORTER"/>
    <property type="match status" value="1"/>
</dbReference>
<dbReference type="SMR" id="Q95P70"/>
<evidence type="ECO:0000256" key="2">
    <source>
        <dbReference type="ARBA" id="ARBA00011036"/>
    </source>
</evidence>
<dbReference type="AlphaFoldDB" id="Q95P70"/>
<dbReference type="FunFam" id="1.10.3430.10:FF:000012">
    <property type="entry name" value="Rh type C glycoprotein"/>
    <property type="match status" value="1"/>
</dbReference>
<feature type="transmembrane region" description="Helical" evidence="6">
    <location>
        <begin position="253"/>
        <end position="271"/>
    </location>
</feature>
<evidence type="ECO:0000313" key="8">
    <source>
        <dbReference type="EMBL" id="AAK50057.2"/>
    </source>
</evidence>
<keyword evidence="5 6" id="KW-0472">Membrane</keyword>
<dbReference type="GO" id="GO:0005886">
    <property type="term" value="C:plasma membrane"/>
    <property type="evidence" value="ECO:0007669"/>
    <property type="project" value="InterPro"/>
</dbReference>
<name>Q95P70_CARMA</name>
<keyword evidence="4 6" id="KW-1133">Transmembrane helix</keyword>
<feature type="domain" description="Ammonium transporter AmtB-like" evidence="7">
    <location>
        <begin position="63"/>
        <end position="439"/>
    </location>
</feature>
<dbReference type="InterPro" id="IPR029020">
    <property type="entry name" value="Ammonium/urea_transptr"/>
</dbReference>
<reference evidence="8" key="1">
    <citation type="submission" date="2018-02" db="EMBL/GenBank/DDBJ databases">
        <title>Active ammonia excretion across epithelial cells: A novel pathway in the crab Carcinus maenas.</title>
        <authorList>
            <person name="Weihrauch D."/>
            <person name="Ziegler A."/>
            <person name="Siebers D."/>
            <person name="Towle D.W."/>
        </authorList>
    </citation>
    <scope>NUCLEOTIDE SEQUENCE</scope>
    <source>
        <tissue evidence="8">Gill</tissue>
    </source>
</reference>
<proteinExistence type="evidence at transcript level"/>
<feature type="transmembrane region" description="Helical" evidence="6">
    <location>
        <begin position="97"/>
        <end position="116"/>
    </location>
</feature>